<dbReference type="Proteomes" id="UP000515152">
    <property type="component" value="Chromosome 26"/>
</dbReference>
<feature type="compositionally biased region" description="Basic and acidic residues" evidence="1">
    <location>
        <begin position="49"/>
        <end position="62"/>
    </location>
</feature>
<dbReference type="PROSITE" id="PS51719">
    <property type="entry name" value="G_SEPTIN"/>
    <property type="match status" value="1"/>
</dbReference>
<organism evidence="3 4">
    <name type="scientific">Clupea harengus</name>
    <name type="common">Atlantic herring</name>
    <dbReference type="NCBI Taxonomy" id="7950"/>
    <lineage>
        <taxon>Eukaryota</taxon>
        <taxon>Metazoa</taxon>
        <taxon>Chordata</taxon>
        <taxon>Craniata</taxon>
        <taxon>Vertebrata</taxon>
        <taxon>Euteleostomi</taxon>
        <taxon>Actinopterygii</taxon>
        <taxon>Neopterygii</taxon>
        <taxon>Teleostei</taxon>
        <taxon>Clupei</taxon>
        <taxon>Clupeiformes</taxon>
        <taxon>Clupeoidei</taxon>
        <taxon>Clupeidae</taxon>
        <taxon>Clupea</taxon>
    </lineage>
</organism>
<dbReference type="KEGG" id="char:116219737"/>
<dbReference type="AlphaFoldDB" id="A0A6P8F5D6"/>
<gene>
    <name evidence="4" type="primary">LOC116219737</name>
</gene>
<dbReference type="GO" id="GO:0005525">
    <property type="term" value="F:GTP binding"/>
    <property type="evidence" value="ECO:0007669"/>
    <property type="project" value="InterPro"/>
</dbReference>
<feature type="domain" description="Septin-type G" evidence="2">
    <location>
        <begin position="100"/>
        <end position="159"/>
    </location>
</feature>
<name>A0A6P8F5D6_CLUHA</name>
<evidence type="ECO:0000313" key="4">
    <source>
        <dbReference type="RefSeq" id="XP_031419346.1"/>
    </source>
</evidence>
<proteinExistence type="predicted"/>
<keyword evidence="3" id="KW-1185">Reference proteome</keyword>
<evidence type="ECO:0000256" key="1">
    <source>
        <dbReference type="SAM" id="MobiDB-lite"/>
    </source>
</evidence>
<protein>
    <submittedName>
        <fullName evidence="4">Protein peanut-like</fullName>
    </submittedName>
</protein>
<evidence type="ECO:0000313" key="3">
    <source>
        <dbReference type="Proteomes" id="UP000515152"/>
    </source>
</evidence>
<dbReference type="OrthoDB" id="416553at2759"/>
<dbReference type="Gene3D" id="3.40.50.300">
    <property type="entry name" value="P-loop containing nucleotide triphosphate hydrolases"/>
    <property type="match status" value="1"/>
</dbReference>
<dbReference type="InterPro" id="IPR030379">
    <property type="entry name" value="G_SEPTIN_dom"/>
</dbReference>
<dbReference type="GeneID" id="116219737"/>
<reference evidence="4" key="1">
    <citation type="submission" date="2025-08" db="UniProtKB">
        <authorList>
            <consortium name="RefSeq"/>
        </authorList>
    </citation>
    <scope>IDENTIFICATION</scope>
</reference>
<dbReference type="InterPro" id="IPR027417">
    <property type="entry name" value="P-loop_NTPase"/>
</dbReference>
<sequence length="159" mass="17695">MDSCTQTDELDLQDCEYCLTEDGSESEASLRETEYPLNYMDSRIATLESSDRRHSTRPDSARPKSPWGVHDPYISMEELGKSFVGFASLPHQIHRKNVKKGFDFTLMVVGESGLGKSTLINSLFLTGLYSDRILPNTSGRSVGLHVLSIGGHIRCHVCL</sequence>
<feature type="region of interest" description="Disordered" evidence="1">
    <location>
        <begin position="47"/>
        <end position="67"/>
    </location>
</feature>
<dbReference type="SUPFAM" id="SSF52540">
    <property type="entry name" value="P-loop containing nucleoside triphosphate hydrolases"/>
    <property type="match status" value="1"/>
</dbReference>
<dbReference type="RefSeq" id="XP_031419346.1">
    <property type="nucleotide sequence ID" value="XM_031563486.2"/>
</dbReference>
<dbReference type="Pfam" id="PF00735">
    <property type="entry name" value="Septin"/>
    <property type="match status" value="1"/>
</dbReference>
<dbReference type="PANTHER" id="PTHR18884">
    <property type="entry name" value="SEPTIN"/>
    <property type="match status" value="1"/>
</dbReference>
<accession>A0A6P8F5D6</accession>
<evidence type="ECO:0000259" key="2">
    <source>
        <dbReference type="PROSITE" id="PS51719"/>
    </source>
</evidence>